<evidence type="ECO:0000256" key="1">
    <source>
        <dbReference type="ARBA" id="ARBA00005915"/>
    </source>
</evidence>
<dbReference type="InterPro" id="IPR004610">
    <property type="entry name" value="RecJ"/>
</dbReference>
<dbReference type="SUPFAM" id="SSF64182">
    <property type="entry name" value="DHH phosphoesterases"/>
    <property type="match status" value="1"/>
</dbReference>
<dbReference type="EMBL" id="QRVK01000011">
    <property type="protein sequence ID" value="RGS43073.1"/>
    <property type="molecule type" value="Genomic_DNA"/>
</dbReference>
<keyword evidence="3" id="KW-0540">Nuclease</keyword>
<feature type="domain" description="RecJ OB" evidence="8">
    <location>
        <begin position="500"/>
        <end position="624"/>
    </location>
</feature>
<keyword evidence="4" id="KW-0378">Hydrolase</keyword>
<sequence length="630" mass="71019">MMRSPEEQQIIDRYVMRPKWTIMSKRADFAEIGRKFGIDPVVARVITNRGICGDDNINMYLNGGADLLHDPGLMKDLPEGCRIVMDKLENGSRIRIISDYDVDGVTSNYILLLGLRKVWAQIHGARPEECEIVDYDIPHRIHDGYGIKNRLIDAAKADGVDTIITCDNGIAAFEQIKYAKTIGMTVIVTDHHQVPYQENGDGMKTYTLPPADAVIDNQRVDCQYPFKGLCGAGVACKFIQYLYRLCGIDEREIQEFFEVLGLATNCDMMDLVDENRIFVKYALESLKDSRNPGLNALMRLSGKNEKKITTYDLGFLIGPCINAAGRLGDARTSLEFLLEKNAAKAETKAAELIQINNDRKSMTENGVKLITKMLEDATIAGKIGDTATLADRVIVAYIPDVHESVVGIIASKLKEAYSRPVMIFTDSEHAGILKGSGRSIESYNMYEHLSRVKSYFREFGGHAMAAGFSIESSRLGELRRVLNEQCALTDEDITPKVRIDVGMPLQYLAKQSMRITEQLYLLEPYGKGNRKALFGQANVPVRKASILGKNRNLLKLVLDIGENQYMEAIYFDPDEFVNNIKQWFGADECDKMLNGRPNKVVIDMVYYPEINEFRNTRNVQIRLERYDKCD</sequence>
<dbReference type="GO" id="GO:0008409">
    <property type="term" value="F:5'-3' exonuclease activity"/>
    <property type="evidence" value="ECO:0007669"/>
    <property type="project" value="InterPro"/>
</dbReference>
<dbReference type="InterPro" id="IPR038763">
    <property type="entry name" value="DHH_sf"/>
</dbReference>
<dbReference type="NCBIfam" id="TIGR00644">
    <property type="entry name" value="recJ"/>
    <property type="match status" value="1"/>
</dbReference>
<comment type="caution">
    <text evidence="9">The sequence shown here is derived from an EMBL/GenBank/DDBJ whole genome shotgun (WGS) entry which is preliminary data.</text>
</comment>
<dbReference type="Pfam" id="PF01368">
    <property type="entry name" value="DHH"/>
    <property type="match status" value="1"/>
</dbReference>
<evidence type="ECO:0000256" key="4">
    <source>
        <dbReference type="ARBA" id="ARBA00022801"/>
    </source>
</evidence>
<dbReference type="PANTHER" id="PTHR30255">
    <property type="entry name" value="SINGLE-STRANDED-DNA-SPECIFIC EXONUCLEASE RECJ"/>
    <property type="match status" value="1"/>
</dbReference>
<feature type="domain" description="DHHA1" evidence="7">
    <location>
        <begin position="392"/>
        <end position="486"/>
    </location>
</feature>
<protein>
    <recommendedName>
        <fullName evidence="2">Single-stranded-DNA-specific exonuclease RecJ</fullName>
    </recommendedName>
</protein>
<dbReference type="GO" id="GO:0006310">
    <property type="term" value="P:DNA recombination"/>
    <property type="evidence" value="ECO:0007669"/>
    <property type="project" value="InterPro"/>
</dbReference>
<evidence type="ECO:0000256" key="5">
    <source>
        <dbReference type="ARBA" id="ARBA00022839"/>
    </source>
</evidence>
<gene>
    <name evidence="9" type="primary">recJ</name>
    <name evidence="9" type="ORF">DWX94_06230</name>
</gene>
<organism evidence="9 10">
    <name type="scientific">Coprococcus eutactus</name>
    <dbReference type="NCBI Taxonomy" id="33043"/>
    <lineage>
        <taxon>Bacteria</taxon>
        <taxon>Bacillati</taxon>
        <taxon>Bacillota</taxon>
        <taxon>Clostridia</taxon>
        <taxon>Lachnospirales</taxon>
        <taxon>Lachnospiraceae</taxon>
        <taxon>Coprococcus</taxon>
    </lineage>
</organism>
<dbReference type="Gene3D" id="3.90.1640.30">
    <property type="match status" value="1"/>
</dbReference>
<feature type="domain" description="DDH" evidence="6">
    <location>
        <begin position="93"/>
        <end position="244"/>
    </location>
</feature>
<name>A0A3R5ZP54_9FIRM</name>
<keyword evidence="5 9" id="KW-0269">Exonuclease</keyword>
<evidence type="ECO:0000256" key="3">
    <source>
        <dbReference type="ARBA" id="ARBA00022722"/>
    </source>
</evidence>
<dbReference type="GO" id="GO:0003676">
    <property type="term" value="F:nucleic acid binding"/>
    <property type="evidence" value="ECO:0007669"/>
    <property type="project" value="InterPro"/>
</dbReference>
<evidence type="ECO:0000259" key="7">
    <source>
        <dbReference type="Pfam" id="PF02272"/>
    </source>
</evidence>
<evidence type="ECO:0000313" key="10">
    <source>
        <dbReference type="Proteomes" id="UP000283295"/>
    </source>
</evidence>
<evidence type="ECO:0000259" key="8">
    <source>
        <dbReference type="Pfam" id="PF17768"/>
    </source>
</evidence>
<dbReference type="Pfam" id="PF02272">
    <property type="entry name" value="DHHA1"/>
    <property type="match status" value="1"/>
</dbReference>
<dbReference type="InterPro" id="IPR051673">
    <property type="entry name" value="SSDNA_exonuclease_RecJ"/>
</dbReference>
<evidence type="ECO:0000313" key="9">
    <source>
        <dbReference type="EMBL" id="RGS43073.1"/>
    </source>
</evidence>
<dbReference type="OrthoDB" id="9809852at2"/>
<dbReference type="AlphaFoldDB" id="A0A3R5ZP54"/>
<dbReference type="Proteomes" id="UP000283295">
    <property type="component" value="Unassembled WGS sequence"/>
</dbReference>
<comment type="similarity">
    <text evidence="1">Belongs to the RecJ family.</text>
</comment>
<dbReference type="PANTHER" id="PTHR30255:SF2">
    <property type="entry name" value="SINGLE-STRANDED-DNA-SPECIFIC EXONUCLEASE RECJ"/>
    <property type="match status" value="1"/>
</dbReference>
<dbReference type="InterPro" id="IPR003156">
    <property type="entry name" value="DHHA1_dom"/>
</dbReference>
<evidence type="ECO:0000256" key="2">
    <source>
        <dbReference type="ARBA" id="ARBA00019841"/>
    </source>
</evidence>
<dbReference type="InterPro" id="IPR001667">
    <property type="entry name" value="DDH_dom"/>
</dbReference>
<dbReference type="Pfam" id="PF17768">
    <property type="entry name" value="RecJ_OB"/>
    <property type="match status" value="1"/>
</dbReference>
<evidence type="ECO:0000259" key="6">
    <source>
        <dbReference type="Pfam" id="PF01368"/>
    </source>
</evidence>
<reference evidence="9 10" key="1">
    <citation type="submission" date="2018-08" db="EMBL/GenBank/DDBJ databases">
        <title>A genome reference for cultivated species of the human gut microbiota.</title>
        <authorList>
            <person name="Zou Y."/>
            <person name="Xue W."/>
            <person name="Luo G."/>
        </authorList>
    </citation>
    <scope>NUCLEOTIDE SEQUENCE [LARGE SCALE GENOMIC DNA]</scope>
    <source>
        <strain evidence="9 10">AF22-21</strain>
    </source>
</reference>
<accession>A0A3R5ZP54</accession>
<dbReference type="GO" id="GO:0006281">
    <property type="term" value="P:DNA repair"/>
    <property type="evidence" value="ECO:0007669"/>
    <property type="project" value="InterPro"/>
</dbReference>
<dbReference type="InterPro" id="IPR041122">
    <property type="entry name" value="RecJ_OB"/>
</dbReference>
<proteinExistence type="inferred from homology"/>
<dbReference type="Gene3D" id="3.10.310.30">
    <property type="match status" value="1"/>
</dbReference>